<dbReference type="AlphaFoldDB" id="A0A811JRV3"/>
<dbReference type="PROSITE" id="PS50821">
    <property type="entry name" value="PAZ"/>
    <property type="match status" value="1"/>
</dbReference>
<dbReference type="InterPro" id="IPR036397">
    <property type="entry name" value="RNaseH_sf"/>
</dbReference>
<dbReference type="Gene3D" id="3.30.420.10">
    <property type="entry name" value="Ribonuclease H-like superfamily/Ribonuclease H"/>
    <property type="match status" value="1"/>
</dbReference>
<evidence type="ECO:0000256" key="1">
    <source>
        <dbReference type="SAM" id="MobiDB-lite"/>
    </source>
</evidence>
<dbReference type="CDD" id="cd02846">
    <property type="entry name" value="PAZ_argonaute_like"/>
    <property type="match status" value="1"/>
</dbReference>
<accession>A0A811JRV3</accession>
<dbReference type="InterPro" id="IPR012337">
    <property type="entry name" value="RNaseH-like_sf"/>
</dbReference>
<dbReference type="Pfam" id="PF02170">
    <property type="entry name" value="PAZ"/>
    <property type="match status" value="1"/>
</dbReference>
<comment type="caution">
    <text evidence="4">The sequence shown here is derived from an EMBL/GenBank/DDBJ whole genome shotgun (WGS) entry which is preliminary data.</text>
</comment>
<feature type="domain" description="Piwi" evidence="3">
    <location>
        <begin position="635"/>
        <end position="969"/>
    </location>
</feature>
<dbReference type="InterPro" id="IPR003165">
    <property type="entry name" value="Piwi"/>
</dbReference>
<dbReference type="Gene3D" id="3.40.50.2300">
    <property type="match status" value="1"/>
</dbReference>
<feature type="domain" description="PAZ" evidence="2">
    <location>
        <begin position="360"/>
        <end position="463"/>
    </location>
</feature>
<dbReference type="Gene3D" id="2.170.260.10">
    <property type="entry name" value="paz domain"/>
    <property type="match status" value="1"/>
</dbReference>
<dbReference type="SMART" id="SM00950">
    <property type="entry name" value="Piwi"/>
    <property type="match status" value="1"/>
</dbReference>
<dbReference type="InterPro" id="IPR003100">
    <property type="entry name" value="PAZ_dom"/>
</dbReference>
<evidence type="ECO:0000259" key="2">
    <source>
        <dbReference type="PROSITE" id="PS50821"/>
    </source>
</evidence>
<evidence type="ECO:0000313" key="4">
    <source>
        <dbReference type="EMBL" id="CAD5206022.1"/>
    </source>
</evidence>
<dbReference type="GO" id="GO:0003723">
    <property type="term" value="F:RNA binding"/>
    <property type="evidence" value="ECO:0007669"/>
    <property type="project" value="InterPro"/>
</dbReference>
<proteinExistence type="predicted"/>
<dbReference type="Pfam" id="PF02171">
    <property type="entry name" value="Piwi"/>
    <property type="match status" value="1"/>
</dbReference>
<dbReference type="SUPFAM" id="SSF101690">
    <property type="entry name" value="PAZ domain"/>
    <property type="match status" value="1"/>
</dbReference>
<evidence type="ECO:0000313" key="5">
    <source>
        <dbReference type="Proteomes" id="UP000614601"/>
    </source>
</evidence>
<feature type="region of interest" description="Disordered" evidence="1">
    <location>
        <begin position="306"/>
        <end position="358"/>
    </location>
</feature>
<gene>
    <name evidence="4" type="ORF">BOKJ2_LOCUS706</name>
</gene>
<feature type="compositionally biased region" description="Low complexity" evidence="1">
    <location>
        <begin position="311"/>
        <end position="321"/>
    </location>
</feature>
<organism evidence="4 5">
    <name type="scientific">Bursaphelenchus okinawaensis</name>
    <dbReference type="NCBI Taxonomy" id="465554"/>
    <lineage>
        <taxon>Eukaryota</taxon>
        <taxon>Metazoa</taxon>
        <taxon>Ecdysozoa</taxon>
        <taxon>Nematoda</taxon>
        <taxon>Chromadorea</taxon>
        <taxon>Rhabditida</taxon>
        <taxon>Tylenchina</taxon>
        <taxon>Tylenchomorpha</taxon>
        <taxon>Aphelenchoidea</taxon>
        <taxon>Aphelenchoididae</taxon>
        <taxon>Bursaphelenchus</taxon>
    </lineage>
</organism>
<sequence>MDTKKPREEELSEDVKHLNINFNAIPQKMPSNTLSINRQFLTNARINAYVLSFVGKNEPGFREMIYKYRVVITAMYPDRPVKNEEGEIVETKKREVNLHEGLKTPVAVAQRANVSYVVMEQAAQSLYNFKGMEYAYDRVNLMYSTSKLVEEAEKREDLIQVEGNDKLSKLDTSFFGRPTAYKVSLELVQILNLHKQEDFTSITQFLEILTSAKAYRTIAESLAKNERPKIEITKNKIYFPNESKPFNNDPRILMRGIDKSVRLAGEKIFSPQFILQFDAKTSPFFPEGSMISFLVKLLQPKQFGGGGGNFRGRSSSNSSRGSYRDDSRGRYRDDSRGRDFSGNRGGYDDRDRRDSRDSNRDIDNLEELFRDSRKVEQASAHMKNVVVRTTHLGDKNRIFPIYELCGEIGNLKFTTKNGDVYVTDRFEQKYKQRVNKRLPAVAEHIKSRKETNYYPMEVLEIVPNQRVSVQKSQMEPNLTEIMTRECQQTPSVMTRLFEEAKREVHIHDNNPWLKHFGVKVGSDLIEVNDAVLVPAPDCILGRDQHANIDRNQMNFRLDRNVLKITPKVEFNWCLVDVGNALGRDVDRFLDTYMRRCDELGLRLPRPDQRSAPNMRGNRQDDFDRAFDDMRRNNIGFAIFITRNKTDSSHEFIKFGESKYGILTQQILSKNAQNPKADTLNNIILKTNLKLGGQNWTVKVNPMTGSINIIDMKQCMFIGIGFSSAGPQNVERTVENPQEIETASLAYTVDRDLRLNGDWFYYQKKTKGNANMVPLGGADGEELDEYEVQMYRIIKQGLNAWRQSHGAFPKHVIAYRNGTSEGEFPEIFKREVTLLDKACAEVGAQDTSRTFLVAVTRSNNRIFRIARETNPNDRPPQQNVRAGTAYYNAMTHPRFTEFILQSHRSIQGTGRPVRYVVLNDTCAPRISTEELITITNSMAYVHGVVCSPVSLPSCLYAAQDLAQRAQKHVRYTHENTPKAINEAVRPNVENRFWA</sequence>
<dbReference type="EMBL" id="CAJFDH010000001">
    <property type="protein sequence ID" value="CAD5206022.1"/>
    <property type="molecule type" value="Genomic_DNA"/>
</dbReference>
<dbReference type="OrthoDB" id="5812648at2759"/>
<dbReference type="Proteomes" id="UP000783686">
    <property type="component" value="Unassembled WGS sequence"/>
</dbReference>
<dbReference type="PANTHER" id="PTHR22891">
    <property type="entry name" value="EUKARYOTIC TRANSLATION INITIATION FACTOR 2C"/>
    <property type="match status" value="1"/>
</dbReference>
<dbReference type="SUPFAM" id="SSF53098">
    <property type="entry name" value="Ribonuclease H-like"/>
    <property type="match status" value="1"/>
</dbReference>
<keyword evidence="5" id="KW-1185">Reference proteome</keyword>
<evidence type="ECO:0008006" key="6">
    <source>
        <dbReference type="Google" id="ProtNLM"/>
    </source>
</evidence>
<feature type="compositionally biased region" description="Basic and acidic residues" evidence="1">
    <location>
        <begin position="322"/>
        <end position="358"/>
    </location>
</feature>
<name>A0A811JRV3_9BILA</name>
<protein>
    <recommendedName>
        <fullName evidence="6">Piwi domain-containing protein</fullName>
    </recommendedName>
</protein>
<dbReference type="EMBL" id="CAJFCW020000001">
    <property type="protein sequence ID" value="CAG9080189.1"/>
    <property type="molecule type" value="Genomic_DNA"/>
</dbReference>
<dbReference type="PROSITE" id="PS50822">
    <property type="entry name" value="PIWI"/>
    <property type="match status" value="1"/>
</dbReference>
<dbReference type="Proteomes" id="UP000614601">
    <property type="component" value="Unassembled WGS sequence"/>
</dbReference>
<reference evidence="4" key="1">
    <citation type="submission" date="2020-09" db="EMBL/GenBank/DDBJ databases">
        <authorList>
            <person name="Kikuchi T."/>
        </authorList>
    </citation>
    <scope>NUCLEOTIDE SEQUENCE</scope>
    <source>
        <strain evidence="4">SH1</strain>
    </source>
</reference>
<evidence type="ECO:0000259" key="3">
    <source>
        <dbReference type="PROSITE" id="PS50822"/>
    </source>
</evidence>
<dbReference type="InterPro" id="IPR036085">
    <property type="entry name" value="PAZ_dom_sf"/>
</dbReference>